<reference evidence="7" key="2">
    <citation type="journal article" date="2018" name="Environ. Microbiol.">
        <title>Bloom of a denitrifying methanotroph, 'Candidatus Methylomirabilis limnetica', in a deep stratified lake.</title>
        <authorList>
            <person name="Graf J.S."/>
            <person name="Mayr M.J."/>
            <person name="Marchant H.K."/>
            <person name="Tienken D."/>
            <person name="Hach P.F."/>
            <person name="Brand A."/>
            <person name="Schubert C.J."/>
            <person name="Kuypers M.M."/>
            <person name="Milucka J."/>
        </authorList>
    </citation>
    <scope>NUCLEOTIDE SEQUENCE [LARGE SCALE GENOMIC DNA]</scope>
    <source>
        <strain evidence="7">Zug</strain>
    </source>
</reference>
<keyword evidence="4" id="KW-0106">Calcium</keyword>
<keyword evidence="3" id="KW-0479">Metal-binding</keyword>
<dbReference type="PANTHER" id="PTHR12682">
    <property type="entry name" value="ARCHEASE"/>
    <property type="match status" value="1"/>
</dbReference>
<feature type="domain" description="Archease" evidence="5">
    <location>
        <begin position="6"/>
        <end position="140"/>
    </location>
</feature>
<dbReference type="RefSeq" id="WP_107561961.1">
    <property type="nucleotide sequence ID" value="NZ_NVQC01000017.1"/>
</dbReference>
<accession>A0A2T4TYL5</accession>
<dbReference type="InterPro" id="IPR036820">
    <property type="entry name" value="Archease_dom_sf"/>
</dbReference>
<name>A0A2T4TYL5_9BACT</name>
<dbReference type="GO" id="GO:0008033">
    <property type="term" value="P:tRNA processing"/>
    <property type="evidence" value="ECO:0007669"/>
    <property type="project" value="UniProtKB-KW"/>
</dbReference>
<organism evidence="6 7">
    <name type="scientific">Candidatus Methylomirabilis limnetica</name>
    <dbReference type="NCBI Taxonomy" id="2033718"/>
    <lineage>
        <taxon>Bacteria</taxon>
        <taxon>Candidatus Methylomirabilota</taxon>
        <taxon>Candidatus Methylomirabilia</taxon>
        <taxon>Candidatus Methylomirabilales</taxon>
        <taxon>Candidatus Methylomirabilaceae</taxon>
        <taxon>Candidatus Methylomirabilis</taxon>
    </lineage>
</organism>
<protein>
    <submittedName>
        <fullName evidence="6">Protein archease</fullName>
    </submittedName>
</protein>
<dbReference type="Proteomes" id="UP000241436">
    <property type="component" value="Unassembled WGS sequence"/>
</dbReference>
<evidence type="ECO:0000259" key="5">
    <source>
        <dbReference type="Pfam" id="PF01951"/>
    </source>
</evidence>
<evidence type="ECO:0000313" key="6">
    <source>
        <dbReference type="EMBL" id="PTL36214.1"/>
    </source>
</evidence>
<keyword evidence="7" id="KW-1185">Reference proteome</keyword>
<proteinExistence type="inferred from homology"/>
<dbReference type="Gene3D" id="3.55.10.10">
    <property type="entry name" value="Archease domain"/>
    <property type="match status" value="1"/>
</dbReference>
<comment type="similarity">
    <text evidence="1">Belongs to the archease family.</text>
</comment>
<dbReference type="OrthoDB" id="164090at2"/>
<dbReference type="AlphaFoldDB" id="A0A2T4TYL5"/>
<dbReference type="Pfam" id="PF01951">
    <property type="entry name" value="Archease"/>
    <property type="match status" value="1"/>
</dbReference>
<comment type="caution">
    <text evidence="6">The sequence shown here is derived from an EMBL/GenBank/DDBJ whole genome shotgun (WGS) entry which is preliminary data.</text>
</comment>
<reference evidence="6 7" key="1">
    <citation type="submission" date="2017-09" db="EMBL/GenBank/DDBJ databases">
        <title>Bloom of a denitrifying methanotroph, Candidatus Methylomirabilis limnetica, in a deep stratified lake.</title>
        <authorList>
            <person name="Graf J.S."/>
            <person name="Marchant H.K."/>
            <person name="Tienken D."/>
            <person name="Hach P.F."/>
            <person name="Brand A."/>
            <person name="Schubert C.J."/>
            <person name="Kuypers M.M."/>
            <person name="Milucka J."/>
        </authorList>
    </citation>
    <scope>NUCLEOTIDE SEQUENCE [LARGE SCALE GENOMIC DNA]</scope>
    <source>
        <strain evidence="6 7">Zug</strain>
    </source>
</reference>
<evidence type="ECO:0000256" key="4">
    <source>
        <dbReference type="ARBA" id="ARBA00022837"/>
    </source>
</evidence>
<dbReference type="PANTHER" id="PTHR12682:SF11">
    <property type="entry name" value="PROTEIN ARCHEASE"/>
    <property type="match status" value="1"/>
</dbReference>
<keyword evidence="2" id="KW-0819">tRNA processing</keyword>
<dbReference type="EMBL" id="NVQC01000017">
    <property type="protein sequence ID" value="PTL36214.1"/>
    <property type="molecule type" value="Genomic_DNA"/>
</dbReference>
<evidence type="ECO:0000256" key="3">
    <source>
        <dbReference type="ARBA" id="ARBA00022723"/>
    </source>
</evidence>
<evidence type="ECO:0000256" key="1">
    <source>
        <dbReference type="ARBA" id="ARBA00007963"/>
    </source>
</evidence>
<dbReference type="InterPro" id="IPR002804">
    <property type="entry name" value="Archease"/>
</dbReference>
<evidence type="ECO:0000256" key="2">
    <source>
        <dbReference type="ARBA" id="ARBA00022694"/>
    </source>
</evidence>
<gene>
    <name evidence="6" type="ORF">CLG94_06035</name>
</gene>
<sequence>MNDPGFESFGTTADVGIMAWGETLEELFANASRGMFALMVDSGTVRSTGLLPLEARGGDLPSLLVAWLNELLYRCETEEWAPSDVRIIAVEGGHASGELTGEPAEAGRHRFKGVVKAATYHLLECQKDGDHWRARVVFDV</sequence>
<dbReference type="GO" id="GO:0046872">
    <property type="term" value="F:metal ion binding"/>
    <property type="evidence" value="ECO:0007669"/>
    <property type="project" value="UniProtKB-KW"/>
</dbReference>
<dbReference type="SUPFAM" id="SSF69819">
    <property type="entry name" value="MTH1598-like"/>
    <property type="match status" value="1"/>
</dbReference>
<evidence type="ECO:0000313" key="7">
    <source>
        <dbReference type="Proteomes" id="UP000241436"/>
    </source>
</evidence>
<dbReference type="InterPro" id="IPR023572">
    <property type="entry name" value="Archease_dom"/>
</dbReference>